<organism evidence="2 3">
    <name type="scientific">Microdochium trichocladiopsis</name>
    <dbReference type="NCBI Taxonomy" id="1682393"/>
    <lineage>
        <taxon>Eukaryota</taxon>
        <taxon>Fungi</taxon>
        <taxon>Dikarya</taxon>
        <taxon>Ascomycota</taxon>
        <taxon>Pezizomycotina</taxon>
        <taxon>Sordariomycetes</taxon>
        <taxon>Xylariomycetidae</taxon>
        <taxon>Xylariales</taxon>
        <taxon>Microdochiaceae</taxon>
        <taxon>Microdochium</taxon>
    </lineage>
</organism>
<dbReference type="Gene3D" id="3.10.450.50">
    <property type="match status" value="1"/>
</dbReference>
<dbReference type="Pfam" id="PF12680">
    <property type="entry name" value="SnoaL_2"/>
    <property type="match status" value="1"/>
</dbReference>
<comment type="caution">
    <text evidence="2">The sequence shown here is derived from an EMBL/GenBank/DDBJ whole genome shotgun (WGS) entry which is preliminary data.</text>
</comment>
<name>A0A9P8YDW7_9PEZI</name>
<dbReference type="OrthoDB" id="9983368at2759"/>
<accession>A0A9P8YDW7</accession>
<proteinExistence type="predicted"/>
<evidence type="ECO:0000313" key="2">
    <source>
        <dbReference type="EMBL" id="KAH7037459.1"/>
    </source>
</evidence>
<evidence type="ECO:0000259" key="1">
    <source>
        <dbReference type="Pfam" id="PF12680"/>
    </source>
</evidence>
<protein>
    <recommendedName>
        <fullName evidence="1">SnoaL-like domain-containing protein</fullName>
    </recommendedName>
</protein>
<keyword evidence="3" id="KW-1185">Reference proteome</keyword>
<dbReference type="InterPro" id="IPR032710">
    <property type="entry name" value="NTF2-like_dom_sf"/>
</dbReference>
<dbReference type="RefSeq" id="XP_046016580.1">
    <property type="nucleotide sequence ID" value="XM_046160826.1"/>
</dbReference>
<sequence>MAAFVPTSKDELYSWLTRFNKTMDSLDITRLGSIFTKQVRIQFAEVPIMEGLEATQAYFKSLWCNLESMEHEIDSYDMTENRIYQPCHITWRLHGDDEHEEITVRALSILRITTEGPETGLVYDARFYLDAAPLMSALARVARAEAGLHGVDEMDCHG</sequence>
<gene>
    <name evidence="2" type="ORF">B0I36DRAFT_380650</name>
</gene>
<dbReference type="AlphaFoldDB" id="A0A9P8YDW7"/>
<dbReference type="InterPro" id="IPR037401">
    <property type="entry name" value="SnoaL-like"/>
</dbReference>
<feature type="domain" description="SnoaL-like" evidence="1">
    <location>
        <begin position="17"/>
        <end position="112"/>
    </location>
</feature>
<dbReference type="EMBL" id="JAGTJQ010000002">
    <property type="protein sequence ID" value="KAH7037459.1"/>
    <property type="molecule type" value="Genomic_DNA"/>
</dbReference>
<dbReference type="SUPFAM" id="SSF54427">
    <property type="entry name" value="NTF2-like"/>
    <property type="match status" value="1"/>
</dbReference>
<dbReference type="Proteomes" id="UP000756346">
    <property type="component" value="Unassembled WGS sequence"/>
</dbReference>
<dbReference type="GeneID" id="70190372"/>
<reference evidence="2" key="1">
    <citation type="journal article" date="2021" name="Nat. Commun.">
        <title>Genetic determinants of endophytism in the Arabidopsis root mycobiome.</title>
        <authorList>
            <person name="Mesny F."/>
            <person name="Miyauchi S."/>
            <person name="Thiergart T."/>
            <person name="Pickel B."/>
            <person name="Atanasova L."/>
            <person name="Karlsson M."/>
            <person name="Huettel B."/>
            <person name="Barry K.W."/>
            <person name="Haridas S."/>
            <person name="Chen C."/>
            <person name="Bauer D."/>
            <person name="Andreopoulos W."/>
            <person name="Pangilinan J."/>
            <person name="LaButti K."/>
            <person name="Riley R."/>
            <person name="Lipzen A."/>
            <person name="Clum A."/>
            <person name="Drula E."/>
            <person name="Henrissat B."/>
            <person name="Kohler A."/>
            <person name="Grigoriev I.V."/>
            <person name="Martin F.M."/>
            <person name="Hacquard S."/>
        </authorList>
    </citation>
    <scope>NUCLEOTIDE SEQUENCE</scope>
    <source>
        <strain evidence="2">MPI-CAGE-CH-0230</strain>
    </source>
</reference>
<evidence type="ECO:0000313" key="3">
    <source>
        <dbReference type="Proteomes" id="UP000756346"/>
    </source>
</evidence>